<dbReference type="Gene3D" id="3.40.50.12780">
    <property type="entry name" value="N-terminal domain of ligase-like"/>
    <property type="match status" value="1"/>
</dbReference>
<evidence type="ECO:0000259" key="7">
    <source>
        <dbReference type="Pfam" id="PF00501"/>
    </source>
</evidence>
<protein>
    <recommendedName>
        <fullName evidence="2">acetate--CoA ligase</fullName>
        <ecNumber evidence="2">6.2.1.1</ecNumber>
    </recommendedName>
</protein>
<dbReference type="PANTHER" id="PTHR24095">
    <property type="entry name" value="ACETYL-COENZYME A SYNTHETASE"/>
    <property type="match status" value="1"/>
</dbReference>
<dbReference type="GO" id="GO:0005524">
    <property type="term" value="F:ATP binding"/>
    <property type="evidence" value="ECO:0007669"/>
    <property type="project" value="UniProtKB-KW"/>
</dbReference>
<keyword evidence="3 10" id="KW-0436">Ligase</keyword>
<dbReference type="Pfam" id="PF16177">
    <property type="entry name" value="ACAS_N"/>
    <property type="match status" value="1"/>
</dbReference>
<reference evidence="10" key="1">
    <citation type="submission" date="2006-10" db="EMBL/GenBank/DDBJ databases">
        <title>Complete sequence of Solibacter usitatus Ellin6076.</title>
        <authorList>
            <consortium name="US DOE Joint Genome Institute"/>
            <person name="Copeland A."/>
            <person name="Lucas S."/>
            <person name="Lapidus A."/>
            <person name="Barry K."/>
            <person name="Detter J.C."/>
            <person name="Glavina del Rio T."/>
            <person name="Hammon N."/>
            <person name="Israni S."/>
            <person name="Dalin E."/>
            <person name="Tice H."/>
            <person name="Pitluck S."/>
            <person name="Thompson L.S."/>
            <person name="Brettin T."/>
            <person name="Bruce D."/>
            <person name="Han C."/>
            <person name="Tapia R."/>
            <person name="Gilna P."/>
            <person name="Schmutz J."/>
            <person name="Larimer F."/>
            <person name="Land M."/>
            <person name="Hauser L."/>
            <person name="Kyrpides N."/>
            <person name="Mikhailova N."/>
            <person name="Janssen P.H."/>
            <person name="Kuske C.R."/>
            <person name="Richardson P."/>
        </authorList>
    </citation>
    <scope>NUCLEOTIDE SEQUENCE</scope>
    <source>
        <strain evidence="10">Ellin6076</strain>
    </source>
</reference>
<dbReference type="KEGG" id="sus:Acid_7846"/>
<dbReference type="InterPro" id="IPR020845">
    <property type="entry name" value="AMP-binding_CS"/>
</dbReference>
<evidence type="ECO:0000256" key="5">
    <source>
        <dbReference type="ARBA" id="ARBA00022840"/>
    </source>
</evidence>
<dbReference type="GO" id="GO:0003987">
    <property type="term" value="F:acetate-CoA ligase activity"/>
    <property type="evidence" value="ECO:0007669"/>
    <property type="project" value="UniProtKB-EC"/>
</dbReference>
<dbReference type="EMBL" id="CP000473">
    <property type="protein sequence ID" value="ABJ88742.1"/>
    <property type="molecule type" value="Genomic_DNA"/>
</dbReference>
<evidence type="ECO:0000256" key="3">
    <source>
        <dbReference type="ARBA" id="ARBA00022598"/>
    </source>
</evidence>
<dbReference type="HOGENOM" id="CLU_000022_3_6_0"/>
<dbReference type="PROSITE" id="PS00455">
    <property type="entry name" value="AMP_BINDING"/>
    <property type="match status" value="1"/>
</dbReference>
<feature type="domain" description="Acetyl-coenzyme A synthetase N-terminal" evidence="9">
    <location>
        <begin position="32"/>
        <end position="88"/>
    </location>
</feature>
<feature type="domain" description="AMP-dependent synthetase/ligase" evidence="7">
    <location>
        <begin position="98"/>
        <end position="455"/>
    </location>
</feature>
<dbReference type="GO" id="GO:0006085">
    <property type="term" value="P:acetyl-CoA biosynthetic process"/>
    <property type="evidence" value="ECO:0007669"/>
    <property type="project" value="TreeGrafter"/>
</dbReference>
<evidence type="ECO:0000256" key="6">
    <source>
        <dbReference type="ARBA" id="ARBA00022990"/>
    </source>
</evidence>
<accession>Q01NM8</accession>
<dbReference type="InterPro" id="IPR045851">
    <property type="entry name" value="AMP-bd_C_sf"/>
</dbReference>
<dbReference type="PANTHER" id="PTHR24095:SF14">
    <property type="entry name" value="ACETYL-COENZYME A SYNTHETASE 1"/>
    <property type="match status" value="1"/>
</dbReference>
<dbReference type="STRING" id="234267.Acid_7846"/>
<dbReference type="InterPro" id="IPR042099">
    <property type="entry name" value="ANL_N_sf"/>
</dbReference>
<dbReference type="Gene3D" id="3.30.300.30">
    <property type="match status" value="1"/>
</dbReference>
<evidence type="ECO:0000259" key="9">
    <source>
        <dbReference type="Pfam" id="PF16177"/>
    </source>
</evidence>
<proteinExistence type="inferred from homology"/>
<comment type="similarity">
    <text evidence="1">Belongs to the ATP-dependent AMP-binding enzyme family.</text>
</comment>
<dbReference type="Pfam" id="PF13193">
    <property type="entry name" value="AMP-binding_C"/>
    <property type="match status" value="1"/>
</dbReference>
<feature type="domain" description="AMP-binding enzyme C-terminal" evidence="8">
    <location>
        <begin position="508"/>
        <end position="583"/>
    </location>
</feature>
<dbReference type="InterPro" id="IPR000873">
    <property type="entry name" value="AMP-dep_synth/lig_dom"/>
</dbReference>
<dbReference type="Pfam" id="PF00501">
    <property type="entry name" value="AMP-binding"/>
    <property type="match status" value="1"/>
</dbReference>
<dbReference type="InterPro" id="IPR025110">
    <property type="entry name" value="AMP-bd_C"/>
</dbReference>
<keyword evidence="4" id="KW-0547">Nucleotide-binding</keyword>
<evidence type="ECO:0000313" key="10">
    <source>
        <dbReference type="EMBL" id="ABJ88742.1"/>
    </source>
</evidence>
<dbReference type="AlphaFoldDB" id="Q01NM8"/>
<dbReference type="EC" id="6.2.1.1" evidence="2"/>
<sequence length="610" mass="67868">MDGKMIWTPTREFVETTNVWRLMKRLGFDDREEFLRFSRENPERFWGEMMREMRVEWFTPYSKELDLSGGPEWARWFIGGRLNIAHNCLDRWADSDCAACIWEGESGAGGTLTFRELREQANRTANGLRALGLEAGDRVALCLPMTPEILPILYGCFKAGLTVVPIFAGFGTGAIATRLIDSGACVLFTAEFLERRGKRIPLAAKMPEFAGRTIVLGSEWQEFLASQPAEFATESLEAEARAFILYTSGTTGKPKGTVHTHAGSLAQMGKEIWLGFDHREGERFFWLSDIGWMMGPWTILGNHLFGGTIFLYDGAPDYPGPMRLWETIDRHRITTFGVSPTAIRVLRKSPGELPAMESLRLLGSTGEPWDDASWLWFFERVGRRRCPIINISGGTEIVGSFLFPLPIQALKPSSLGGPAPGMSTEVVDESGVPVRGRKGYLVCTRPAPSMTRGIWGDPERYIETYWSKFPGMWYHGDWASVDEDGHWFLHGRADESMNVAGRKVGPAEVEEAMMQHPDVAEAAVIGVPDELKGETIVGFAVAKAGTVLDAAAVVRTVVEVLGPTFRPREIVVVTELPKTQSGKIVRRLIRQKYLGEELGDLSTVANPWAL</sequence>
<keyword evidence="5" id="KW-0067">ATP-binding</keyword>
<evidence type="ECO:0000256" key="1">
    <source>
        <dbReference type="ARBA" id="ARBA00006432"/>
    </source>
</evidence>
<dbReference type="InterPro" id="IPR032387">
    <property type="entry name" value="ACAS_N"/>
</dbReference>
<name>Q01NM8_SOLUE</name>
<dbReference type="InParanoid" id="Q01NM8"/>
<evidence type="ECO:0000256" key="4">
    <source>
        <dbReference type="ARBA" id="ARBA00022741"/>
    </source>
</evidence>
<evidence type="ECO:0000259" key="8">
    <source>
        <dbReference type="Pfam" id="PF13193"/>
    </source>
</evidence>
<keyword evidence="6" id="KW-0007">Acetylation</keyword>
<organism evidence="10">
    <name type="scientific">Solibacter usitatus (strain Ellin6076)</name>
    <dbReference type="NCBI Taxonomy" id="234267"/>
    <lineage>
        <taxon>Bacteria</taxon>
        <taxon>Pseudomonadati</taxon>
        <taxon>Acidobacteriota</taxon>
        <taxon>Terriglobia</taxon>
        <taxon>Bryobacterales</taxon>
        <taxon>Solibacteraceae</taxon>
        <taxon>Candidatus Solibacter</taxon>
    </lineage>
</organism>
<dbReference type="eggNOG" id="COG0365">
    <property type="taxonomic scope" value="Bacteria"/>
</dbReference>
<evidence type="ECO:0000256" key="2">
    <source>
        <dbReference type="ARBA" id="ARBA00013275"/>
    </source>
</evidence>
<dbReference type="SUPFAM" id="SSF56801">
    <property type="entry name" value="Acetyl-CoA synthetase-like"/>
    <property type="match status" value="1"/>
</dbReference>
<dbReference type="OrthoDB" id="9778383at2"/>
<gene>
    <name evidence="10" type="ordered locus">Acid_7846</name>
</gene>